<evidence type="ECO:0000256" key="1">
    <source>
        <dbReference type="ARBA" id="ARBA00022574"/>
    </source>
</evidence>
<dbReference type="GO" id="GO:0016593">
    <property type="term" value="C:Cdc73/Paf1 complex"/>
    <property type="evidence" value="ECO:0007669"/>
    <property type="project" value="TreeGrafter"/>
</dbReference>
<sequence length="545" mass="60699">MADTSVLGKREREDDTSNGNSSSEEIGPAPAPEHASGENGEDDDDEGDIGPMPMSAIDAPHKKRKVLPHEKVFLEHLPSADRYSKSFMHRDVLNFVTVTKTEFIITNSVDGHLKLWKKQPTGIEFVKHYRAHLAPIVAVAASSDGLLFASVAEDGQAKVFDVVNFDMISILKLGFTPLACCWVQKRGEARGLLAVSDANSPKIQIFDGRGDSTPIETIDSLHKSPVHRMSYSDRFDTVVSADVSGFVDLWQYKSKTDLYEFKKSRSIPTCSICSADFTQFAPFFYPDRQIRFDQSEIQEMQQAGIAVYKVVDMEFERELESDDKSIRTINAVLDKSGNFVIYATLLGVKVINNVINRVSRLLRKDEISRRLDLILYQGEPAKQGVNTLALVTSDNPLPAERAVRDPTLFCTDLTCSPPTDPGGGDRDIFNEHPTQDEQKIALTQPVKGTGVAPIVYSATIRTTLGDIFVNPVRDQASKAVGIFVGHARSSYFDGLIFHRRREFEDECSDDLKHERVTEGFKFEVKANKADKPYEDVKIVDVSVRA</sequence>
<keyword evidence="2" id="KW-0677">Repeat</keyword>
<dbReference type="InterPro" id="IPR015943">
    <property type="entry name" value="WD40/YVTN_repeat-like_dom_sf"/>
</dbReference>
<feature type="repeat" description="WD" evidence="3">
    <location>
        <begin position="129"/>
        <end position="170"/>
    </location>
</feature>
<dbReference type="SMART" id="SM00320">
    <property type="entry name" value="WD40"/>
    <property type="match status" value="3"/>
</dbReference>
<dbReference type="Pfam" id="PF00400">
    <property type="entry name" value="WD40"/>
    <property type="match status" value="1"/>
</dbReference>
<gene>
    <name evidence="5" type="ORF">SISNIDRAFT_474247</name>
</gene>
<dbReference type="EMBL" id="KV419406">
    <property type="protein sequence ID" value="KZS93693.1"/>
    <property type="molecule type" value="Genomic_DNA"/>
</dbReference>
<dbReference type="Gene3D" id="2.130.10.10">
    <property type="entry name" value="YVTN repeat-like/Quinoprotein amine dehydrogenase"/>
    <property type="match status" value="1"/>
</dbReference>
<protein>
    <submittedName>
        <fullName evidence="5">WD40 repeat-like protein</fullName>
    </submittedName>
</protein>
<dbReference type="PROSITE" id="PS50082">
    <property type="entry name" value="WD_REPEATS_2"/>
    <property type="match status" value="1"/>
</dbReference>
<dbReference type="SUPFAM" id="SSF50891">
    <property type="entry name" value="Cyclophilin-like"/>
    <property type="match status" value="1"/>
</dbReference>
<dbReference type="Proteomes" id="UP000076722">
    <property type="component" value="Unassembled WGS sequence"/>
</dbReference>
<dbReference type="InterPro" id="IPR001680">
    <property type="entry name" value="WD40_rpt"/>
</dbReference>
<dbReference type="OrthoDB" id="10264753at2759"/>
<proteinExistence type="predicted"/>
<keyword evidence="6" id="KW-1185">Reference proteome</keyword>
<feature type="compositionally biased region" description="Acidic residues" evidence="4">
    <location>
        <begin position="39"/>
        <end position="48"/>
    </location>
</feature>
<dbReference type="InterPro" id="IPR036322">
    <property type="entry name" value="WD40_repeat_dom_sf"/>
</dbReference>
<dbReference type="InterPro" id="IPR051510">
    <property type="entry name" value="SKI8"/>
</dbReference>
<keyword evidence="1 3" id="KW-0853">WD repeat</keyword>
<name>A0A164V051_9AGAM</name>
<evidence type="ECO:0000256" key="3">
    <source>
        <dbReference type="PROSITE-ProRule" id="PRU00221"/>
    </source>
</evidence>
<organism evidence="5 6">
    <name type="scientific">Sistotremastrum niveocremeum HHB9708</name>
    <dbReference type="NCBI Taxonomy" id="1314777"/>
    <lineage>
        <taxon>Eukaryota</taxon>
        <taxon>Fungi</taxon>
        <taxon>Dikarya</taxon>
        <taxon>Basidiomycota</taxon>
        <taxon>Agaricomycotina</taxon>
        <taxon>Agaricomycetes</taxon>
        <taxon>Sistotremastrales</taxon>
        <taxon>Sistotremastraceae</taxon>
        <taxon>Sertulicium</taxon>
        <taxon>Sertulicium niveocremeum</taxon>
    </lineage>
</organism>
<dbReference type="SUPFAM" id="SSF50978">
    <property type="entry name" value="WD40 repeat-like"/>
    <property type="match status" value="1"/>
</dbReference>
<dbReference type="PANTHER" id="PTHR44090:SF1">
    <property type="entry name" value="SUPERKILLER COMPLEX PROTEIN 8"/>
    <property type="match status" value="1"/>
</dbReference>
<dbReference type="STRING" id="1314777.A0A164V051"/>
<dbReference type="PANTHER" id="PTHR44090">
    <property type="entry name" value="WD REPEAT-CONTAINING PROTEIN 61"/>
    <property type="match status" value="1"/>
</dbReference>
<accession>A0A164V051</accession>
<dbReference type="AlphaFoldDB" id="A0A164V051"/>
<evidence type="ECO:0000313" key="5">
    <source>
        <dbReference type="EMBL" id="KZS93693.1"/>
    </source>
</evidence>
<feature type="region of interest" description="Disordered" evidence="4">
    <location>
        <begin position="1"/>
        <end position="56"/>
    </location>
</feature>
<dbReference type="InterPro" id="IPR029000">
    <property type="entry name" value="Cyclophilin-like_dom_sf"/>
</dbReference>
<evidence type="ECO:0000256" key="4">
    <source>
        <dbReference type="SAM" id="MobiDB-lite"/>
    </source>
</evidence>
<reference evidence="5 6" key="1">
    <citation type="journal article" date="2016" name="Mol. Biol. Evol.">
        <title>Comparative Genomics of Early-Diverging Mushroom-Forming Fungi Provides Insights into the Origins of Lignocellulose Decay Capabilities.</title>
        <authorList>
            <person name="Nagy L.G."/>
            <person name="Riley R."/>
            <person name="Tritt A."/>
            <person name="Adam C."/>
            <person name="Daum C."/>
            <person name="Floudas D."/>
            <person name="Sun H."/>
            <person name="Yadav J.S."/>
            <person name="Pangilinan J."/>
            <person name="Larsson K.H."/>
            <person name="Matsuura K."/>
            <person name="Barry K."/>
            <person name="Labutti K."/>
            <person name="Kuo R."/>
            <person name="Ohm R.A."/>
            <person name="Bhattacharya S.S."/>
            <person name="Shirouzu T."/>
            <person name="Yoshinaga Y."/>
            <person name="Martin F.M."/>
            <person name="Grigoriev I.V."/>
            <person name="Hibbett D.S."/>
        </authorList>
    </citation>
    <scope>NUCLEOTIDE SEQUENCE [LARGE SCALE GENOMIC DNA]</scope>
    <source>
        <strain evidence="5 6">HHB9708</strain>
    </source>
</reference>
<evidence type="ECO:0000256" key="2">
    <source>
        <dbReference type="ARBA" id="ARBA00022737"/>
    </source>
</evidence>
<evidence type="ECO:0000313" key="6">
    <source>
        <dbReference type="Proteomes" id="UP000076722"/>
    </source>
</evidence>